<dbReference type="EMBL" id="RRYP01011194">
    <property type="protein sequence ID" value="TNV77894.1"/>
    <property type="molecule type" value="Genomic_DNA"/>
</dbReference>
<dbReference type="Pfam" id="PF01370">
    <property type="entry name" value="Epimerase"/>
    <property type="match status" value="1"/>
</dbReference>
<dbReference type="GO" id="GO:0016616">
    <property type="term" value="F:oxidoreductase activity, acting on the CH-OH group of donors, NAD or NADP as acceptor"/>
    <property type="evidence" value="ECO:0007669"/>
    <property type="project" value="TreeGrafter"/>
</dbReference>
<evidence type="ECO:0000259" key="3">
    <source>
        <dbReference type="Pfam" id="PF01370"/>
    </source>
</evidence>
<dbReference type="Gene3D" id="3.40.50.720">
    <property type="entry name" value="NAD(P)-binding Rossmann-like Domain"/>
    <property type="match status" value="1"/>
</dbReference>
<organism evidence="4 5">
    <name type="scientific">Halteria grandinella</name>
    <dbReference type="NCBI Taxonomy" id="5974"/>
    <lineage>
        <taxon>Eukaryota</taxon>
        <taxon>Sar</taxon>
        <taxon>Alveolata</taxon>
        <taxon>Ciliophora</taxon>
        <taxon>Intramacronucleata</taxon>
        <taxon>Spirotrichea</taxon>
        <taxon>Stichotrichia</taxon>
        <taxon>Sporadotrichida</taxon>
        <taxon>Halteriidae</taxon>
        <taxon>Halteria</taxon>
    </lineage>
</organism>
<evidence type="ECO:0000313" key="4">
    <source>
        <dbReference type="EMBL" id="TNV77894.1"/>
    </source>
</evidence>
<gene>
    <name evidence="4" type="ORF">FGO68_gene176</name>
</gene>
<accession>A0A8J8NN82</accession>
<dbReference type="InterPro" id="IPR036291">
    <property type="entry name" value="NAD(P)-bd_dom_sf"/>
</dbReference>
<name>A0A8J8NN82_HALGN</name>
<dbReference type="AlphaFoldDB" id="A0A8J8NN82"/>
<dbReference type="SUPFAM" id="SSF51735">
    <property type="entry name" value="NAD(P)-binding Rossmann-fold domains"/>
    <property type="match status" value="1"/>
</dbReference>
<evidence type="ECO:0000313" key="5">
    <source>
        <dbReference type="Proteomes" id="UP000785679"/>
    </source>
</evidence>
<comment type="caution">
    <text evidence="4">The sequence shown here is derived from an EMBL/GenBank/DDBJ whole genome shotgun (WGS) entry which is preliminary data.</text>
</comment>
<keyword evidence="5" id="KW-1185">Reference proteome</keyword>
<dbReference type="Proteomes" id="UP000785679">
    <property type="component" value="Unassembled WGS sequence"/>
</dbReference>
<protein>
    <recommendedName>
        <fullName evidence="3">NAD-dependent epimerase/dehydratase domain-containing protein</fullName>
    </recommendedName>
</protein>
<evidence type="ECO:0000256" key="2">
    <source>
        <dbReference type="ARBA" id="ARBA00023445"/>
    </source>
</evidence>
<dbReference type="PANTHER" id="PTHR10366">
    <property type="entry name" value="NAD DEPENDENT EPIMERASE/DEHYDRATASE"/>
    <property type="match status" value="1"/>
</dbReference>
<comment type="similarity">
    <text evidence="2">Belongs to the NAD(P)-dependent epimerase/dehydratase family. Dihydroflavonol-4-reductase subfamily.</text>
</comment>
<feature type="domain" description="NAD-dependent epimerase/dehydratase" evidence="3">
    <location>
        <begin position="14"/>
        <end position="250"/>
    </location>
</feature>
<keyword evidence="1" id="KW-0560">Oxidoreductase</keyword>
<dbReference type="InterPro" id="IPR001509">
    <property type="entry name" value="Epimerase_deHydtase"/>
</dbReference>
<dbReference type="FunFam" id="3.40.50.720:FF:000336">
    <property type="entry name" value="Aldehyde reductase"/>
    <property type="match status" value="1"/>
</dbReference>
<reference evidence="4" key="1">
    <citation type="submission" date="2019-06" db="EMBL/GenBank/DDBJ databases">
        <authorList>
            <person name="Zheng W."/>
        </authorList>
    </citation>
    <scope>NUCLEOTIDE SEQUENCE</scope>
    <source>
        <strain evidence="4">QDHG01</strain>
    </source>
</reference>
<dbReference type="PANTHER" id="PTHR10366:SF564">
    <property type="entry name" value="STEROL-4-ALPHA-CARBOXYLATE 3-DEHYDROGENASE, DECARBOXYLATING"/>
    <property type="match status" value="1"/>
</dbReference>
<sequence length="357" mass="39797">MELLQHPQSTKPIVVITGVTGYLGSHVLEQFLKDGTYAVRGTVRDKNNEEKIAPLRTALGQELFHQLTLVNADLLDPVSIDHAIAGADYVVHTASPLPLKQPKDENLLIKPAVEGTLAVLRAAHKHKVKRVVITSSLVAIMSPEKELRKETYTEQDWSEPKTQDAYGKSKTLAERAAWDFLSKLPSAEKFELVVINPGAILGPTYVNNGFASGEFMSDILNGKFPRMPKLMIPVIDVRDVAKAHLLGLKIKEAAGKRFPLCEKSMWFRQIAHVINQKLPGYNLNEGEMCYCLIKVVSWFDSSVKFILPIWDTPMYFDVSITENVLGMKQLISAEDSIVGIAESLIKQGLVKDKRRVK</sequence>
<dbReference type="CDD" id="cd05227">
    <property type="entry name" value="AR_SDR_e"/>
    <property type="match status" value="1"/>
</dbReference>
<evidence type="ECO:0000256" key="1">
    <source>
        <dbReference type="ARBA" id="ARBA00023002"/>
    </source>
</evidence>
<dbReference type="OrthoDB" id="442325at2759"/>
<proteinExistence type="inferred from homology"/>
<dbReference type="InterPro" id="IPR050425">
    <property type="entry name" value="NAD(P)_dehydrat-like"/>
</dbReference>